<reference evidence="1 2" key="1">
    <citation type="submission" date="2016-04" db="EMBL/GenBank/DDBJ databases">
        <title>First whole genome shotgun sequence of the bacterium Enteractinococcus sp. strain UASWS1574.</title>
        <authorList>
            <person name="Crovadore J."/>
            <person name="Chablais R."/>
            <person name="Lefort F."/>
        </authorList>
    </citation>
    <scope>NUCLEOTIDE SEQUENCE [LARGE SCALE GENOMIC DNA]</scope>
    <source>
        <strain evidence="1 2">UASWS1574</strain>
    </source>
</reference>
<name>A0A1B7M2I3_9MICC</name>
<accession>A0A1B7M2I3</accession>
<gene>
    <name evidence="1" type="ORF">A6F49_04685</name>
</gene>
<dbReference type="AlphaFoldDB" id="A0A1B7M2I3"/>
<dbReference type="STRING" id="1837282.A6F49_04685"/>
<organism evidence="1 2">
    <name type="scientific">Enteractinococcus helveticum</name>
    <dbReference type="NCBI Taxonomy" id="1837282"/>
    <lineage>
        <taxon>Bacteria</taxon>
        <taxon>Bacillati</taxon>
        <taxon>Actinomycetota</taxon>
        <taxon>Actinomycetes</taxon>
        <taxon>Micrococcales</taxon>
        <taxon>Micrococcaceae</taxon>
    </lineage>
</organism>
<keyword evidence="2" id="KW-1185">Reference proteome</keyword>
<dbReference type="EMBL" id="LXEY01000008">
    <property type="protein sequence ID" value="OAV62806.1"/>
    <property type="molecule type" value="Genomic_DNA"/>
</dbReference>
<protein>
    <submittedName>
        <fullName evidence="1">Uncharacterized protein</fullName>
    </submittedName>
</protein>
<proteinExistence type="predicted"/>
<evidence type="ECO:0000313" key="2">
    <source>
        <dbReference type="Proteomes" id="UP000078292"/>
    </source>
</evidence>
<dbReference type="Proteomes" id="UP000078292">
    <property type="component" value="Unassembled WGS sequence"/>
</dbReference>
<sequence>MTGRFEAVDLNTAQHGIFEPSDDGVFFRTDFHQVHRLRGPVLTDYRRMGVQLHRLVYWTGDTTD</sequence>
<evidence type="ECO:0000313" key="1">
    <source>
        <dbReference type="EMBL" id="OAV62806.1"/>
    </source>
</evidence>
<comment type="caution">
    <text evidence="1">The sequence shown here is derived from an EMBL/GenBank/DDBJ whole genome shotgun (WGS) entry which is preliminary data.</text>
</comment>
<dbReference type="RefSeq" id="WP_043055543.1">
    <property type="nucleotide sequence ID" value="NZ_LXEY01000008.1"/>
</dbReference>